<dbReference type="PROSITE" id="PS50102">
    <property type="entry name" value="RRM"/>
    <property type="match status" value="1"/>
</dbReference>
<sequence length="125" mass="13767">MEPETDPKRDQRTVFAYHMYLKATKRNFYEFFSKAGKVMDVRLIMERNSRLSKGVGHIEFYDELALLTQKINSTGIARSIAGCLGVPLLNGSAPNQQFISLPVNGQTTMGAAALQTPALPSPAYG</sequence>
<dbReference type="Pfam" id="PF00076">
    <property type="entry name" value="RRM_1"/>
    <property type="match status" value="1"/>
</dbReference>
<dbReference type="STRING" id="3694.B9N8R6"/>
<evidence type="ECO:0000259" key="2">
    <source>
        <dbReference type="PROSITE" id="PS50102"/>
    </source>
</evidence>
<dbReference type="GO" id="GO:0005634">
    <property type="term" value="C:nucleus"/>
    <property type="evidence" value="ECO:0007669"/>
    <property type="project" value="InterPro"/>
</dbReference>
<evidence type="ECO:0000313" key="3">
    <source>
        <dbReference type="EMBL" id="PNS94614.1"/>
    </source>
</evidence>
<dbReference type="InterPro" id="IPR000504">
    <property type="entry name" value="RRM_dom"/>
</dbReference>
<dbReference type="GO" id="GO:0003723">
    <property type="term" value="F:RNA binding"/>
    <property type="evidence" value="ECO:0007669"/>
    <property type="project" value="UniProtKB-UniRule"/>
</dbReference>
<reference evidence="3 4" key="1">
    <citation type="journal article" date="2006" name="Science">
        <title>The genome of black cottonwood, Populus trichocarpa (Torr. &amp; Gray).</title>
        <authorList>
            <person name="Tuskan G.A."/>
            <person name="Difazio S."/>
            <person name="Jansson S."/>
            <person name="Bohlmann J."/>
            <person name="Grigoriev I."/>
            <person name="Hellsten U."/>
            <person name="Putnam N."/>
            <person name="Ralph S."/>
            <person name="Rombauts S."/>
            <person name="Salamov A."/>
            <person name="Schein J."/>
            <person name="Sterck L."/>
            <person name="Aerts A."/>
            <person name="Bhalerao R.R."/>
            <person name="Bhalerao R.P."/>
            <person name="Blaudez D."/>
            <person name="Boerjan W."/>
            <person name="Brun A."/>
            <person name="Brunner A."/>
            <person name="Busov V."/>
            <person name="Campbell M."/>
            <person name="Carlson J."/>
            <person name="Chalot M."/>
            <person name="Chapman J."/>
            <person name="Chen G.L."/>
            <person name="Cooper D."/>
            <person name="Coutinho P.M."/>
            <person name="Couturier J."/>
            <person name="Covert S."/>
            <person name="Cronk Q."/>
            <person name="Cunningham R."/>
            <person name="Davis J."/>
            <person name="Degroeve S."/>
            <person name="Dejardin A."/>
            <person name="Depamphilis C."/>
            <person name="Detter J."/>
            <person name="Dirks B."/>
            <person name="Dubchak I."/>
            <person name="Duplessis S."/>
            <person name="Ehlting J."/>
            <person name="Ellis B."/>
            <person name="Gendler K."/>
            <person name="Goodstein D."/>
            <person name="Gribskov M."/>
            <person name="Grimwood J."/>
            <person name="Groover A."/>
            <person name="Gunter L."/>
            <person name="Hamberger B."/>
            <person name="Heinze B."/>
            <person name="Helariutta Y."/>
            <person name="Henrissat B."/>
            <person name="Holligan D."/>
            <person name="Holt R."/>
            <person name="Huang W."/>
            <person name="Islam-Faridi N."/>
            <person name="Jones S."/>
            <person name="Jones-Rhoades M."/>
            <person name="Jorgensen R."/>
            <person name="Joshi C."/>
            <person name="Kangasjarvi J."/>
            <person name="Karlsson J."/>
            <person name="Kelleher C."/>
            <person name="Kirkpatrick R."/>
            <person name="Kirst M."/>
            <person name="Kohler A."/>
            <person name="Kalluri U."/>
            <person name="Larimer F."/>
            <person name="Leebens-Mack J."/>
            <person name="Leple J.C."/>
            <person name="Locascio P."/>
            <person name="Lou Y."/>
            <person name="Lucas S."/>
            <person name="Martin F."/>
            <person name="Montanini B."/>
            <person name="Napoli C."/>
            <person name="Nelson D.R."/>
            <person name="Nelson C."/>
            <person name="Nieminen K."/>
            <person name="Nilsson O."/>
            <person name="Pereda V."/>
            <person name="Peter G."/>
            <person name="Philippe R."/>
            <person name="Pilate G."/>
            <person name="Poliakov A."/>
            <person name="Razumovskaya J."/>
            <person name="Richardson P."/>
            <person name="Rinaldi C."/>
            <person name="Ritland K."/>
            <person name="Rouze P."/>
            <person name="Ryaboy D."/>
            <person name="Schmutz J."/>
            <person name="Schrader J."/>
            <person name="Segerman B."/>
            <person name="Shin H."/>
            <person name="Siddiqui A."/>
            <person name="Sterky F."/>
            <person name="Terry A."/>
            <person name="Tsai C.J."/>
            <person name="Uberbacher E."/>
            <person name="Unneberg P."/>
            <person name="Vahala J."/>
            <person name="Wall K."/>
            <person name="Wessler S."/>
            <person name="Yang G."/>
            <person name="Yin T."/>
            <person name="Douglas C."/>
            <person name="Marra M."/>
            <person name="Sandberg G."/>
            <person name="Van de Peer Y."/>
            <person name="Rokhsar D."/>
        </authorList>
    </citation>
    <scope>NUCLEOTIDE SEQUENCE [LARGE SCALE GENOMIC DNA]</scope>
    <source>
        <strain evidence="4">cv. Nisqually</strain>
    </source>
</reference>
<dbReference type="GO" id="GO:0006397">
    <property type="term" value="P:mRNA processing"/>
    <property type="evidence" value="ECO:0007669"/>
    <property type="project" value="InterPro"/>
</dbReference>
<feature type="domain" description="RRM" evidence="2">
    <location>
        <begin position="12"/>
        <end position="63"/>
    </location>
</feature>
<dbReference type="eggNOG" id="KOG0147">
    <property type="taxonomic scope" value="Eukaryota"/>
</dbReference>
<dbReference type="Proteomes" id="UP000006729">
    <property type="component" value="Chromosome 17"/>
</dbReference>
<accession>B9N8R6</accession>
<dbReference type="PANTHER" id="PTHR48036">
    <property type="entry name" value="SPLICING FACTOR (PAD-1), PUTATIVE (AFU_ORTHOLOGUE AFUA_1G15810)-RELATED"/>
    <property type="match status" value="1"/>
</dbReference>
<protein>
    <recommendedName>
        <fullName evidence="2">RRM domain-containing protein</fullName>
    </recommendedName>
</protein>
<keyword evidence="4" id="KW-1185">Reference proteome</keyword>
<keyword evidence="1" id="KW-0694">RNA-binding</keyword>
<evidence type="ECO:0000313" key="4">
    <source>
        <dbReference type="Proteomes" id="UP000006729"/>
    </source>
</evidence>
<name>B9N8R6_POPTR</name>
<dbReference type="InterPro" id="IPR006509">
    <property type="entry name" value="RBM39_SF"/>
</dbReference>
<gene>
    <name evidence="3" type="ORF">POPTR_017G006100</name>
</gene>
<dbReference type="InParanoid" id="B9N8R6"/>
<dbReference type="SUPFAM" id="SSF54928">
    <property type="entry name" value="RNA-binding domain, RBD"/>
    <property type="match status" value="1"/>
</dbReference>
<organism evidence="3 4">
    <name type="scientific">Populus trichocarpa</name>
    <name type="common">Western balsam poplar</name>
    <name type="synonym">Populus balsamifera subsp. trichocarpa</name>
    <dbReference type="NCBI Taxonomy" id="3694"/>
    <lineage>
        <taxon>Eukaryota</taxon>
        <taxon>Viridiplantae</taxon>
        <taxon>Streptophyta</taxon>
        <taxon>Embryophyta</taxon>
        <taxon>Tracheophyta</taxon>
        <taxon>Spermatophyta</taxon>
        <taxon>Magnoliopsida</taxon>
        <taxon>eudicotyledons</taxon>
        <taxon>Gunneridae</taxon>
        <taxon>Pentapetalae</taxon>
        <taxon>rosids</taxon>
        <taxon>fabids</taxon>
        <taxon>Malpighiales</taxon>
        <taxon>Salicaceae</taxon>
        <taxon>Saliceae</taxon>
        <taxon>Populus</taxon>
    </lineage>
</organism>
<dbReference type="HOGENOM" id="CLU_1996529_0_0_1"/>
<dbReference type="Gene3D" id="3.30.70.330">
    <property type="match status" value="1"/>
</dbReference>
<evidence type="ECO:0000256" key="1">
    <source>
        <dbReference type="PROSITE-ProRule" id="PRU00176"/>
    </source>
</evidence>
<dbReference type="AlphaFoldDB" id="B9N8R6"/>
<proteinExistence type="predicted"/>
<dbReference type="EMBL" id="CM009306">
    <property type="protein sequence ID" value="PNS94614.1"/>
    <property type="molecule type" value="Genomic_DNA"/>
</dbReference>
<dbReference type="InterPro" id="IPR035979">
    <property type="entry name" value="RBD_domain_sf"/>
</dbReference>
<dbReference type="InterPro" id="IPR012677">
    <property type="entry name" value="Nucleotide-bd_a/b_plait_sf"/>
</dbReference>